<accession>A0A6A5G4D7</accession>
<dbReference type="GeneID" id="78778002"/>
<dbReference type="RefSeq" id="XP_053580180.1">
    <property type="nucleotide sequence ID" value="XM_053736614.1"/>
</dbReference>
<sequence>MIIYSKALSSSLFTTKVNMFLRRVAVAVIPSVMRETTISLFFAACLSGFIKSVTFNLQKESVCKNEALKKVVFEKFVETNFELLDLKKIQVLPGVLLQNAHSARWISLGLLDGENGVRLGSLEFEVLCSSEQVKVGGCHLELELLVVLPKIEFDSRGVFQDPRHFFAVDAVFGVLRGSALIT</sequence>
<evidence type="ECO:0000313" key="2">
    <source>
        <dbReference type="Proteomes" id="UP000483820"/>
    </source>
</evidence>
<dbReference type="EMBL" id="WUAV01000006">
    <property type="protein sequence ID" value="KAF1749552.1"/>
    <property type="molecule type" value="Genomic_DNA"/>
</dbReference>
<reference evidence="1 2" key="1">
    <citation type="submission" date="2019-12" db="EMBL/GenBank/DDBJ databases">
        <title>Chromosome-level assembly of the Caenorhabditis remanei genome.</title>
        <authorList>
            <person name="Teterina A.A."/>
            <person name="Willis J.H."/>
            <person name="Phillips P.C."/>
        </authorList>
    </citation>
    <scope>NUCLEOTIDE SEQUENCE [LARGE SCALE GENOMIC DNA]</scope>
    <source>
        <strain evidence="1 2">PX506</strain>
        <tissue evidence="1">Whole organism</tissue>
    </source>
</reference>
<proteinExistence type="predicted"/>
<evidence type="ECO:0000313" key="1">
    <source>
        <dbReference type="EMBL" id="KAF1749552.1"/>
    </source>
</evidence>
<gene>
    <name evidence="1" type="ORF">GCK72_026020</name>
</gene>
<comment type="caution">
    <text evidence="1">The sequence shown here is derived from an EMBL/GenBank/DDBJ whole genome shotgun (WGS) entry which is preliminary data.</text>
</comment>
<dbReference type="Proteomes" id="UP000483820">
    <property type="component" value="Chromosome X"/>
</dbReference>
<organism evidence="1 2">
    <name type="scientific">Caenorhabditis remanei</name>
    <name type="common">Caenorhabditis vulgaris</name>
    <dbReference type="NCBI Taxonomy" id="31234"/>
    <lineage>
        <taxon>Eukaryota</taxon>
        <taxon>Metazoa</taxon>
        <taxon>Ecdysozoa</taxon>
        <taxon>Nematoda</taxon>
        <taxon>Chromadorea</taxon>
        <taxon>Rhabditida</taxon>
        <taxon>Rhabditina</taxon>
        <taxon>Rhabditomorpha</taxon>
        <taxon>Rhabditoidea</taxon>
        <taxon>Rhabditidae</taxon>
        <taxon>Peloderinae</taxon>
        <taxon>Caenorhabditis</taxon>
    </lineage>
</organism>
<dbReference type="AlphaFoldDB" id="A0A6A5G4D7"/>
<dbReference type="CTD" id="78778002"/>
<dbReference type="KEGG" id="crq:GCK72_026020"/>
<name>A0A6A5G4D7_CAERE</name>
<protein>
    <submittedName>
        <fullName evidence="1">Uncharacterized protein</fullName>
    </submittedName>
</protein>